<keyword evidence="8 10" id="KW-0819">tRNA processing</keyword>
<dbReference type="GO" id="GO:0005737">
    <property type="term" value="C:cytoplasm"/>
    <property type="evidence" value="ECO:0007669"/>
    <property type="project" value="UniProtKB-SubCell"/>
</dbReference>
<gene>
    <name evidence="11" type="primary">Acey_s0208.g2067</name>
    <name evidence="11" type="ORF">Y032_0208g2067</name>
</gene>
<evidence type="ECO:0000256" key="6">
    <source>
        <dbReference type="ARBA" id="ARBA00022679"/>
    </source>
</evidence>
<evidence type="ECO:0000256" key="3">
    <source>
        <dbReference type="ARBA" id="ARBA00009056"/>
    </source>
</evidence>
<protein>
    <recommendedName>
        <fullName evidence="10">tRNA (uracil-O(2)-)-methyltransferase</fullName>
        <ecNumber evidence="10">2.1.1.211</ecNumber>
    </recommendedName>
</protein>
<evidence type="ECO:0000256" key="7">
    <source>
        <dbReference type="ARBA" id="ARBA00022691"/>
    </source>
</evidence>
<dbReference type="InterPro" id="IPR029063">
    <property type="entry name" value="SAM-dependent_MTases_sf"/>
</dbReference>
<comment type="caution">
    <text evidence="11">The sequence shown here is derived from an EMBL/GenBank/DDBJ whole genome shotgun (WGS) entry which is preliminary data.</text>
</comment>
<keyword evidence="4 10" id="KW-0963">Cytoplasm</keyword>
<dbReference type="SUPFAM" id="SSF53335">
    <property type="entry name" value="S-adenosyl-L-methionine-dependent methyltransferases"/>
    <property type="match status" value="1"/>
</dbReference>
<dbReference type="EC" id="2.1.1.211" evidence="10"/>
<name>A0A016SKT3_9BILA</name>
<evidence type="ECO:0000256" key="5">
    <source>
        <dbReference type="ARBA" id="ARBA00022603"/>
    </source>
</evidence>
<dbReference type="GO" id="GO:0141101">
    <property type="term" value="F:tRNA(Ser) (uridine(44)-2'-O-)-methyltransferase activity"/>
    <property type="evidence" value="ECO:0007669"/>
    <property type="project" value="UniProtKB-EC"/>
</dbReference>
<comment type="function">
    <text evidence="10">Adenosyl-L-methionine (AdoMet)-dependent tRNA (uracil-O(2)-)-methyltransferase.</text>
</comment>
<comment type="similarity">
    <text evidence="3 10">Belongs to the TRM44 family.</text>
</comment>
<evidence type="ECO:0000256" key="4">
    <source>
        <dbReference type="ARBA" id="ARBA00022490"/>
    </source>
</evidence>
<keyword evidence="5 10" id="KW-0489">Methyltransferase</keyword>
<evidence type="ECO:0000256" key="8">
    <source>
        <dbReference type="ARBA" id="ARBA00022694"/>
    </source>
</evidence>
<dbReference type="GO" id="GO:0030488">
    <property type="term" value="P:tRNA methylation"/>
    <property type="evidence" value="ECO:0007669"/>
    <property type="project" value="UniProtKB-UniRule"/>
</dbReference>
<dbReference type="Pfam" id="PF07757">
    <property type="entry name" value="AdoMet_MTase"/>
    <property type="match status" value="1"/>
</dbReference>
<dbReference type="EMBL" id="JARK01001544">
    <property type="protein sequence ID" value="EYB91240.1"/>
    <property type="molecule type" value="Genomic_DNA"/>
</dbReference>
<evidence type="ECO:0000256" key="10">
    <source>
        <dbReference type="RuleBase" id="RU368004"/>
    </source>
</evidence>
<dbReference type="Proteomes" id="UP000024635">
    <property type="component" value="Unassembled WGS sequence"/>
</dbReference>
<keyword evidence="12" id="KW-1185">Reference proteome</keyword>
<comment type="catalytic activity">
    <reaction evidence="9 10">
        <text>uridine(44) in tRNA(Ser) + S-adenosyl-L-methionine = 2'-O-methyluridine(44) in tRNA(Ser) + S-adenosyl-L-homocysteine + H(+)</text>
        <dbReference type="Rhea" id="RHEA:43100"/>
        <dbReference type="Rhea" id="RHEA-COMP:10339"/>
        <dbReference type="Rhea" id="RHEA-COMP:10340"/>
        <dbReference type="ChEBI" id="CHEBI:15378"/>
        <dbReference type="ChEBI" id="CHEBI:57856"/>
        <dbReference type="ChEBI" id="CHEBI:59789"/>
        <dbReference type="ChEBI" id="CHEBI:65315"/>
        <dbReference type="ChEBI" id="CHEBI:74478"/>
        <dbReference type="EC" id="2.1.1.211"/>
    </reaction>
</comment>
<evidence type="ECO:0000313" key="12">
    <source>
        <dbReference type="Proteomes" id="UP000024635"/>
    </source>
</evidence>
<evidence type="ECO:0000256" key="2">
    <source>
        <dbReference type="ARBA" id="ARBA00004496"/>
    </source>
</evidence>
<reference evidence="12" key="1">
    <citation type="journal article" date="2015" name="Nat. Genet.">
        <title>The genome and transcriptome of the zoonotic hookworm Ancylostoma ceylanicum identify infection-specific gene families.</title>
        <authorList>
            <person name="Schwarz E.M."/>
            <person name="Hu Y."/>
            <person name="Antoshechkin I."/>
            <person name="Miller M.M."/>
            <person name="Sternberg P.W."/>
            <person name="Aroian R.V."/>
        </authorList>
    </citation>
    <scope>NUCLEOTIDE SEQUENCE</scope>
    <source>
        <strain evidence="12">HY135</strain>
    </source>
</reference>
<evidence type="ECO:0000313" key="11">
    <source>
        <dbReference type="EMBL" id="EYB91240.1"/>
    </source>
</evidence>
<dbReference type="InterPro" id="IPR011671">
    <property type="entry name" value="tRNA_uracil_MeTrfase"/>
</dbReference>
<dbReference type="AlphaFoldDB" id="A0A016SKT3"/>
<keyword evidence="7 10" id="KW-0949">S-adenosyl-L-methionine</keyword>
<dbReference type="PANTHER" id="PTHR21210">
    <property type="entry name" value="TRNA (URACIL-O(2)-)-METHYLTRANSFERASE-RELATED"/>
    <property type="match status" value="1"/>
</dbReference>
<proteinExistence type="inferred from homology"/>
<dbReference type="OrthoDB" id="10047021at2759"/>
<dbReference type="PANTHER" id="PTHR21210:SF0">
    <property type="entry name" value="TRNA (URACIL-O(2)-)-METHYLTRANSFERASE-RELATED"/>
    <property type="match status" value="1"/>
</dbReference>
<accession>A0A016SKT3</accession>
<comment type="subcellular location">
    <subcellularLocation>
        <location evidence="2 10">Cytoplasm</location>
    </subcellularLocation>
</comment>
<organism evidence="11 12">
    <name type="scientific">Ancylostoma ceylanicum</name>
    <dbReference type="NCBI Taxonomy" id="53326"/>
    <lineage>
        <taxon>Eukaryota</taxon>
        <taxon>Metazoa</taxon>
        <taxon>Ecdysozoa</taxon>
        <taxon>Nematoda</taxon>
        <taxon>Chromadorea</taxon>
        <taxon>Rhabditida</taxon>
        <taxon>Rhabditina</taxon>
        <taxon>Rhabditomorpha</taxon>
        <taxon>Strongyloidea</taxon>
        <taxon>Ancylostomatidae</taxon>
        <taxon>Ancylostomatinae</taxon>
        <taxon>Ancylostoma</taxon>
    </lineage>
</organism>
<evidence type="ECO:0000256" key="1">
    <source>
        <dbReference type="ARBA" id="ARBA00002778"/>
    </source>
</evidence>
<sequence>MLIWRTQSQSVNRRLFGSVLVEADCEEHHAVLQNFLQLVDAASPEREYEVRKLVPKDKLFSQKCYEVSYYDGSHDVVFVPVQLDLSDTKKAVHIPYPYRISCQQSSDSSLRLILSVPTNIADTESHWLLNTVFPALFKWMRFIDPQKEVRKTNNLLDIEEYSHRYKRIKEEYGRTLVENWTENTDPKKFVYEDCGIATYLLEFWRKRGRFPKKFADLGCGNGLLVHLLNKEGVNGIGIDVRKRKIWSEQLSGTPLIEAVVDPSQKENSIPNDVDYLIGNHTDELTPWLPVMAARRNCEFFVLPCCPFNFFGKYIARPGDVGSQYDSFLRFTREICTRLGFIVEEDRLSIPSTKRLCFVCGIPPDGLVPNVEEVIEELTGSATKAFLPRPKVEQKRAEKKFTYLMEEILLDVSIGCMPGRTIAADSWTAVNPCANIPCNCSPAPS</sequence>
<keyword evidence="6 10" id="KW-0808">Transferase</keyword>
<comment type="function">
    <text evidence="1">Probable adenosyl-L-methionine (AdoMet)-dependent tRNA (uracil-O(2)-)-methyltransferase.</text>
</comment>
<evidence type="ECO:0000256" key="9">
    <source>
        <dbReference type="ARBA" id="ARBA00047957"/>
    </source>
</evidence>